<keyword evidence="4 12" id="KW-0132">Cell division</keyword>
<dbReference type="CDD" id="cd01555">
    <property type="entry name" value="UdpNAET"/>
    <property type="match status" value="1"/>
</dbReference>
<comment type="caution">
    <text evidence="14">The sequence shown here is derived from an EMBL/GenBank/DDBJ whole genome shotgun (WGS) entry which is preliminary data.</text>
</comment>
<evidence type="ECO:0000313" key="14">
    <source>
        <dbReference type="EMBL" id="TRL40383.1"/>
    </source>
</evidence>
<dbReference type="AlphaFoldDB" id="A0A549TE29"/>
<evidence type="ECO:0000313" key="15">
    <source>
        <dbReference type="Proteomes" id="UP000316801"/>
    </source>
</evidence>
<dbReference type="Proteomes" id="UP000316801">
    <property type="component" value="Unassembled WGS sequence"/>
</dbReference>
<keyword evidence="8 12" id="KW-0131">Cell cycle</keyword>
<keyword evidence="6 12" id="KW-0133">Cell shape</keyword>
<keyword evidence="3 12" id="KW-0963">Cytoplasm</keyword>
<dbReference type="EC" id="2.5.1.7" evidence="12"/>
<dbReference type="NCBIfam" id="TIGR01072">
    <property type="entry name" value="murA"/>
    <property type="match status" value="1"/>
</dbReference>
<feature type="binding site" evidence="12">
    <location>
        <begin position="22"/>
        <end position="23"/>
    </location>
    <ligand>
        <name>phosphoenolpyruvate</name>
        <dbReference type="ChEBI" id="CHEBI:58702"/>
    </ligand>
</feature>
<evidence type="ECO:0000256" key="12">
    <source>
        <dbReference type="HAMAP-Rule" id="MF_00111"/>
    </source>
</evidence>
<accession>A0A549TE29</accession>
<feature type="binding site" evidence="12">
    <location>
        <position position="92"/>
    </location>
    <ligand>
        <name>UDP-N-acetyl-alpha-D-glucosamine</name>
        <dbReference type="ChEBI" id="CHEBI:57705"/>
    </ligand>
</feature>
<dbReference type="PANTHER" id="PTHR43783">
    <property type="entry name" value="UDP-N-ACETYLGLUCOSAMINE 1-CARBOXYVINYLTRANSFERASE"/>
    <property type="match status" value="1"/>
</dbReference>
<evidence type="ECO:0000256" key="7">
    <source>
        <dbReference type="ARBA" id="ARBA00022984"/>
    </source>
</evidence>
<evidence type="ECO:0000256" key="2">
    <source>
        <dbReference type="ARBA" id="ARBA00004752"/>
    </source>
</evidence>
<gene>
    <name evidence="12 14" type="primary">murA</name>
    <name evidence="14" type="ORF">FNA46_06465</name>
</gene>
<dbReference type="GO" id="GO:0051301">
    <property type="term" value="P:cell division"/>
    <property type="evidence" value="ECO:0007669"/>
    <property type="project" value="UniProtKB-KW"/>
</dbReference>
<dbReference type="NCBIfam" id="NF006873">
    <property type="entry name" value="PRK09369.1"/>
    <property type="match status" value="1"/>
</dbReference>
<dbReference type="InterPro" id="IPR013792">
    <property type="entry name" value="RNA3'P_cycl/enolpyr_Trfase_a/b"/>
</dbReference>
<sequence>MDQLRITGGNRLDGAVPISGAKNAALPQIAAALLSPEALELTNLPRVSDVENMLRIIALYGAEVSRDSHRTRIDASAVTPGEVDYDTVRRMRASILVLAPLLGRFGQARVSLPGGCAIGARPVDMHLKALSALGADVSIEGGYIVASAGSGLTGGRIVLPGPSVGATETALMAACCARGETEILNAAREPEVVDLIACLSAMGAVIDGAGTHRLLIAGNTFWRAASHHSIPDRVEAGTYAAAAAITGGRLELVGARMEHLASVFQVLEEMGVSIWPGDRGVVVNGAQRLKPADITTEPYPGFPTDLQAQFMAMAALADGASLIRETIFENRFMHVPELGRLGADITLNGPVALVRGRPALKGAPVMATDLRASVCLVLAGLAAEGETVINRVYHLDRGYEQLDRKLAQCGAKIERISR</sequence>
<evidence type="ECO:0000256" key="9">
    <source>
        <dbReference type="ARBA" id="ARBA00023316"/>
    </source>
</evidence>
<comment type="function">
    <text evidence="12">Cell wall formation. Adds enolpyruvyl to UDP-N-acetylglucosamine.</text>
</comment>
<dbReference type="InterPro" id="IPR001986">
    <property type="entry name" value="Enolpyruvate_Tfrase_dom"/>
</dbReference>
<comment type="pathway">
    <text evidence="2 12">Cell wall biogenesis; peptidoglycan biosynthesis.</text>
</comment>
<dbReference type="GO" id="GO:0008760">
    <property type="term" value="F:UDP-N-acetylglucosamine 1-carboxyvinyltransferase activity"/>
    <property type="evidence" value="ECO:0007669"/>
    <property type="project" value="UniProtKB-UniRule"/>
</dbReference>
<comment type="caution">
    <text evidence="12">Lacks conserved residue(s) required for the propagation of feature annotation.</text>
</comment>
<dbReference type="Gene3D" id="3.65.10.10">
    <property type="entry name" value="Enolpyruvate transferase domain"/>
    <property type="match status" value="2"/>
</dbReference>
<feature type="binding site" evidence="12">
    <location>
        <position position="305"/>
    </location>
    <ligand>
        <name>UDP-N-acetyl-alpha-D-glucosamine</name>
        <dbReference type="ChEBI" id="CHEBI:57705"/>
    </ligand>
</feature>
<keyword evidence="9 12" id="KW-0961">Cell wall biogenesis/degradation</keyword>
<dbReference type="InterPro" id="IPR005750">
    <property type="entry name" value="UDP_GlcNAc_COvinyl_MurA"/>
</dbReference>
<dbReference type="Pfam" id="PF00275">
    <property type="entry name" value="EPSP_synthase"/>
    <property type="match status" value="1"/>
</dbReference>
<evidence type="ECO:0000256" key="8">
    <source>
        <dbReference type="ARBA" id="ARBA00023306"/>
    </source>
</evidence>
<dbReference type="GO" id="GO:0071555">
    <property type="term" value="P:cell wall organization"/>
    <property type="evidence" value="ECO:0007669"/>
    <property type="project" value="UniProtKB-KW"/>
</dbReference>
<dbReference type="InterPro" id="IPR050068">
    <property type="entry name" value="MurA_subfamily"/>
</dbReference>
<protein>
    <recommendedName>
        <fullName evidence="12">UDP-N-acetylglucosamine 1-carboxyvinyltransferase</fullName>
        <ecNumber evidence="12">2.5.1.7</ecNumber>
    </recommendedName>
    <alternativeName>
        <fullName evidence="12">Enoylpyruvate transferase</fullName>
    </alternativeName>
    <alternativeName>
        <fullName evidence="12">UDP-N-acetylglucosamine enolpyruvyl transferase</fullName>
        <shortName evidence="12">EPT</shortName>
    </alternativeName>
</protein>
<evidence type="ECO:0000256" key="4">
    <source>
        <dbReference type="ARBA" id="ARBA00022618"/>
    </source>
</evidence>
<feature type="active site" description="Proton donor" evidence="12">
    <location>
        <position position="116"/>
    </location>
</feature>
<keyword evidence="15" id="KW-1185">Reference proteome</keyword>
<evidence type="ECO:0000256" key="1">
    <source>
        <dbReference type="ARBA" id="ARBA00004496"/>
    </source>
</evidence>
<dbReference type="RefSeq" id="WP_143124300.1">
    <property type="nucleotide sequence ID" value="NZ_VJMG01000014.1"/>
</dbReference>
<evidence type="ECO:0000256" key="6">
    <source>
        <dbReference type="ARBA" id="ARBA00022960"/>
    </source>
</evidence>
<reference evidence="14 15" key="1">
    <citation type="submission" date="2019-07" db="EMBL/GenBank/DDBJ databases">
        <title>Ln-dependent methylotrophs.</title>
        <authorList>
            <person name="Tani A."/>
        </authorList>
    </citation>
    <scope>NUCLEOTIDE SEQUENCE [LARGE SCALE GENOMIC DNA]</scope>
    <source>
        <strain evidence="14 15">SM12</strain>
    </source>
</reference>
<dbReference type="GO" id="GO:0008360">
    <property type="term" value="P:regulation of cell shape"/>
    <property type="evidence" value="ECO:0007669"/>
    <property type="project" value="UniProtKB-KW"/>
</dbReference>
<comment type="subcellular location">
    <subcellularLocation>
        <location evidence="1 12">Cytoplasm</location>
    </subcellularLocation>
</comment>
<feature type="modified residue" description="2-(S-cysteinyl)pyruvic acid O-phosphothioketal" evidence="12">
    <location>
        <position position="116"/>
    </location>
</feature>
<organism evidence="14 15">
    <name type="scientific">Rhizobium straminoryzae</name>
    <dbReference type="NCBI Taxonomy" id="1387186"/>
    <lineage>
        <taxon>Bacteria</taxon>
        <taxon>Pseudomonadati</taxon>
        <taxon>Pseudomonadota</taxon>
        <taxon>Alphaproteobacteria</taxon>
        <taxon>Hyphomicrobiales</taxon>
        <taxon>Rhizobiaceae</taxon>
        <taxon>Rhizobium/Agrobacterium group</taxon>
        <taxon>Rhizobium</taxon>
    </lineage>
</organism>
<evidence type="ECO:0000256" key="10">
    <source>
        <dbReference type="ARBA" id="ARBA00038367"/>
    </source>
</evidence>
<evidence type="ECO:0000256" key="11">
    <source>
        <dbReference type="ARBA" id="ARBA00047527"/>
    </source>
</evidence>
<evidence type="ECO:0000256" key="5">
    <source>
        <dbReference type="ARBA" id="ARBA00022679"/>
    </source>
</evidence>
<feature type="binding site" evidence="12">
    <location>
        <position position="327"/>
    </location>
    <ligand>
        <name>UDP-N-acetyl-alpha-D-glucosamine</name>
        <dbReference type="ChEBI" id="CHEBI:57705"/>
    </ligand>
</feature>
<comment type="catalytic activity">
    <reaction evidence="11 12">
        <text>phosphoenolpyruvate + UDP-N-acetyl-alpha-D-glucosamine = UDP-N-acetyl-3-O-(1-carboxyvinyl)-alpha-D-glucosamine + phosphate</text>
        <dbReference type="Rhea" id="RHEA:18681"/>
        <dbReference type="ChEBI" id="CHEBI:43474"/>
        <dbReference type="ChEBI" id="CHEBI:57705"/>
        <dbReference type="ChEBI" id="CHEBI:58702"/>
        <dbReference type="ChEBI" id="CHEBI:68483"/>
        <dbReference type="EC" id="2.5.1.7"/>
    </reaction>
</comment>
<dbReference type="PANTHER" id="PTHR43783:SF1">
    <property type="entry name" value="UDP-N-ACETYLGLUCOSAMINE 1-CARBOXYVINYLTRANSFERASE"/>
    <property type="match status" value="1"/>
</dbReference>
<evidence type="ECO:0000259" key="13">
    <source>
        <dbReference type="Pfam" id="PF00275"/>
    </source>
</evidence>
<keyword evidence="12" id="KW-0670">Pyruvate</keyword>
<keyword evidence="7 12" id="KW-0573">Peptidoglycan synthesis</keyword>
<dbReference type="HAMAP" id="MF_00111">
    <property type="entry name" value="MurA"/>
    <property type="match status" value="1"/>
</dbReference>
<dbReference type="SUPFAM" id="SSF55205">
    <property type="entry name" value="EPT/RTPC-like"/>
    <property type="match status" value="1"/>
</dbReference>
<dbReference type="InterPro" id="IPR036968">
    <property type="entry name" value="Enolpyruvate_Tfrase_sf"/>
</dbReference>
<name>A0A549TE29_9HYPH</name>
<dbReference type="GO" id="GO:0005737">
    <property type="term" value="C:cytoplasm"/>
    <property type="evidence" value="ECO:0007669"/>
    <property type="project" value="UniProtKB-SubCell"/>
</dbReference>
<proteinExistence type="inferred from homology"/>
<evidence type="ECO:0000256" key="3">
    <source>
        <dbReference type="ARBA" id="ARBA00022490"/>
    </source>
</evidence>
<comment type="similarity">
    <text evidence="10 12">Belongs to the EPSP synthase family. MurA subfamily.</text>
</comment>
<dbReference type="EMBL" id="VJMG01000014">
    <property type="protein sequence ID" value="TRL40383.1"/>
    <property type="molecule type" value="Genomic_DNA"/>
</dbReference>
<dbReference type="UniPathway" id="UPA00219"/>
<dbReference type="GO" id="GO:0019277">
    <property type="term" value="P:UDP-N-acetylgalactosamine biosynthetic process"/>
    <property type="evidence" value="ECO:0007669"/>
    <property type="project" value="InterPro"/>
</dbReference>
<dbReference type="GO" id="GO:0009252">
    <property type="term" value="P:peptidoglycan biosynthetic process"/>
    <property type="evidence" value="ECO:0007669"/>
    <property type="project" value="UniProtKB-UniRule"/>
</dbReference>
<keyword evidence="5 12" id="KW-0808">Transferase</keyword>
<feature type="domain" description="Enolpyruvate transferase" evidence="13">
    <location>
        <begin position="7"/>
        <end position="406"/>
    </location>
</feature>